<name>A0A964UTB6_9ACTN</name>
<reference evidence="1" key="1">
    <citation type="submission" date="2020-01" db="EMBL/GenBank/DDBJ databases">
        <title>Whole-genome analyses of novel actinobacteria.</title>
        <authorList>
            <person name="Sahin N."/>
        </authorList>
    </citation>
    <scope>NUCLEOTIDE SEQUENCE</scope>
    <source>
        <strain evidence="1">YC537</strain>
    </source>
</reference>
<evidence type="ECO:0000313" key="2">
    <source>
        <dbReference type="Proteomes" id="UP000598297"/>
    </source>
</evidence>
<organism evidence="1 2">
    <name type="scientific">Streptomyces boluensis</name>
    <dbReference type="NCBI Taxonomy" id="1775135"/>
    <lineage>
        <taxon>Bacteria</taxon>
        <taxon>Bacillati</taxon>
        <taxon>Actinomycetota</taxon>
        <taxon>Actinomycetes</taxon>
        <taxon>Kitasatosporales</taxon>
        <taxon>Streptomycetaceae</taxon>
        <taxon>Streptomyces</taxon>
    </lineage>
</organism>
<evidence type="ECO:0000313" key="1">
    <source>
        <dbReference type="EMBL" id="NBE54035.1"/>
    </source>
</evidence>
<keyword evidence="2" id="KW-1185">Reference proteome</keyword>
<comment type="caution">
    <text evidence="1">The sequence shown here is derived from an EMBL/GenBank/DDBJ whole genome shotgun (WGS) entry which is preliminary data.</text>
</comment>
<sequence length="194" mass="21063">MTDFRFELRPFHRKRHSGREGLVGAFGAVAVEATWRKQSIRAGSRQLEVRLFGDHMPQVVYRTVGPGRPTLRNARLTIDGHAVQLTFNRGALSNASRALKLQYQDRSYAYVAAKSGKGGALSRPGVLITLARRDGSTGKGKNTFGTVTGNADVVDLALAVLFEEIDTLELTTSGAVSGALNRLLNPRSNEPVTE</sequence>
<dbReference type="OrthoDB" id="4183651at2"/>
<dbReference type="EMBL" id="JAAAHS010000184">
    <property type="protein sequence ID" value="NBE54035.1"/>
    <property type="molecule type" value="Genomic_DNA"/>
</dbReference>
<protein>
    <submittedName>
        <fullName evidence="1">Uncharacterized protein</fullName>
    </submittedName>
</protein>
<dbReference type="AlphaFoldDB" id="A0A964UTB6"/>
<gene>
    <name evidence="1" type="ORF">GUY60_21965</name>
</gene>
<dbReference type="Proteomes" id="UP000598297">
    <property type="component" value="Unassembled WGS sequence"/>
</dbReference>
<dbReference type="RefSeq" id="WP_161700471.1">
    <property type="nucleotide sequence ID" value="NZ_JAAAHS010000184.1"/>
</dbReference>
<proteinExistence type="predicted"/>
<accession>A0A964UTB6</accession>